<feature type="compositionally biased region" description="Polar residues" evidence="1">
    <location>
        <begin position="373"/>
        <end position="392"/>
    </location>
</feature>
<organism evidence="2 3">
    <name type="scientific">Dendrothele bispora (strain CBS 962.96)</name>
    <dbReference type="NCBI Taxonomy" id="1314807"/>
    <lineage>
        <taxon>Eukaryota</taxon>
        <taxon>Fungi</taxon>
        <taxon>Dikarya</taxon>
        <taxon>Basidiomycota</taxon>
        <taxon>Agaricomycotina</taxon>
        <taxon>Agaricomycetes</taxon>
        <taxon>Agaricomycetidae</taxon>
        <taxon>Agaricales</taxon>
        <taxon>Agaricales incertae sedis</taxon>
        <taxon>Dendrothele</taxon>
    </lineage>
</organism>
<feature type="compositionally biased region" description="Polar residues" evidence="1">
    <location>
        <begin position="870"/>
        <end position="888"/>
    </location>
</feature>
<sequence>MVSSKPSRSRKHRKTIHTPVFQAPSTRFTSTKSSRSISTKSSRTKNNVVHGEHAEAVQVYVEQLSRQHLALAQMFREIPSSRPGSPVSDEDSEDRMSADFISSKMKETVDALKVRVLEVYDDAEGEPADGRWRIMYQMLHPACTRSTHWLPRPRKEREPSEEQFDTEAWADELATFIRQTWIPEGANYDRKRVGDKEEKMSKMVTEWSEGDDMQPAVIREIIEKRMWVEELLGLTRAWIIESTADQSTLLQEISEKDRLFGDLKVLFQAWIPTKDTLTEEKVHDIIQRRQNIENWEPDGRHKDLGELTEKLGKENWVKDLEAFVRGWPATAKLPSKPPPDISVKFSSTLKKKKLEEKVKTWRDGVETEDAMDVSTSSDSPATQSEGSPSTSRGARAESRKITKPILSKKTSSGHDLMDGNALGFTASKTSVAKLSTVAKAGSRPSLKSSQNNEGKATSPPIKTIHDIPESFLPPTFNSQLAESTPIQPRRRQASPIPLEFPSSLPSKLSKIPVPLDSSVPRSNIGRGAENTNNDPVDPVPSSSSLGQSGPSSPLQAKTNTKPASSLLRKRVRSPSPLDGVAGERRVKLPRVVDKLSTSADAFMASPAGDRQQPPSSSPLTSPAASPMRRHPNFPTTAELDAVIPRTPDGKRVPTLTEILSTAKGKKKSTFGPKGVVRDSKKSNQAGGSPNRTKKTSGTVEIENNKAVDEADIELRSKSSEPVSNNGFKDPAVYTTPVVPHIPSKTSSTEALSGFHEEGDDSISRSPQRNRVNLLSKPSTDLTSRLQKAQSRKLQSVKPLPKVTTVSSTSSSAFKKPGLQAPGYTQDLSSGLLPTTSDLSDQSGMTVTSPSGELGQEPQSIPSTRLGARQETFTSTAQQHQPEPSYSTEARNDFAAADATPQVDEEDEEQTQHEEEIDPFSIAVPASSMGPVTVPPSTTPKIKRYLGMDDVDLDIEMASPTKSLSSLADSDSDSDSSDDHGGDQEEDEQEEDSDNKNSFLDDLPDFTLNPDALVPQMTSTQRKDQFSDHGEVEEEDANALFGKDGRINVRSLDIPSNSQTNQMFMLPMNTPPTSNKKRLDGKRDARGLRRAGTTDSGHGSTYGLGSFQFGYNSQMDVDSRIQMMSTFMKNDTSLMGDDDDEDDY</sequence>
<feature type="region of interest" description="Disordered" evidence="1">
    <location>
        <begin position="1"/>
        <end position="47"/>
    </location>
</feature>
<feature type="compositionally biased region" description="Basic and acidic residues" evidence="1">
    <location>
        <begin position="702"/>
        <end position="718"/>
    </location>
</feature>
<feature type="region of interest" description="Disordered" evidence="1">
    <location>
        <begin position="436"/>
        <end position="1038"/>
    </location>
</feature>
<feature type="compositionally biased region" description="Low complexity" evidence="1">
    <location>
        <begin position="497"/>
        <end position="515"/>
    </location>
</feature>
<feature type="compositionally biased region" description="Basic residues" evidence="1">
    <location>
        <begin position="7"/>
        <end position="16"/>
    </location>
</feature>
<feature type="compositionally biased region" description="Low complexity" evidence="1">
    <location>
        <begin position="802"/>
        <end position="811"/>
    </location>
</feature>
<dbReference type="AlphaFoldDB" id="A0A4V4HI09"/>
<feature type="compositionally biased region" description="Polar residues" evidence="1">
    <location>
        <begin position="682"/>
        <end position="698"/>
    </location>
</feature>
<reference evidence="2 3" key="1">
    <citation type="journal article" date="2019" name="Nat. Ecol. Evol.">
        <title>Megaphylogeny resolves global patterns of mushroom evolution.</title>
        <authorList>
            <person name="Varga T."/>
            <person name="Krizsan K."/>
            <person name="Foldi C."/>
            <person name="Dima B."/>
            <person name="Sanchez-Garcia M."/>
            <person name="Sanchez-Ramirez S."/>
            <person name="Szollosi G.J."/>
            <person name="Szarkandi J.G."/>
            <person name="Papp V."/>
            <person name="Albert L."/>
            <person name="Andreopoulos W."/>
            <person name="Angelini C."/>
            <person name="Antonin V."/>
            <person name="Barry K.W."/>
            <person name="Bougher N.L."/>
            <person name="Buchanan P."/>
            <person name="Buyck B."/>
            <person name="Bense V."/>
            <person name="Catcheside P."/>
            <person name="Chovatia M."/>
            <person name="Cooper J."/>
            <person name="Damon W."/>
            <person name="Desjardin D."/>
            <person name="Finy P."/>
            <person name="Geml J."/>
            <person name="Haridas S."/>
            <person name="Hughes K."/>
            <person name="Justo A."/>
            <person name="Karasinski D."/>
            <person name="Kautmanova I."/>
            <person name="Kiss B."/>
            <person name="Kocsube S."/>
            <person name="Kotiranta H."/>
            <person name="LaButti K.M."/>
            <person name="Lechner B.E."/>
            <person name="Liimatainen K."/>
            <person name="Lipzen A."/>
            <person name="Lukacs Z."/>
            <person name="Mihaltcheva S."/>
            <person name="Morgado L.N."/>
            <person name="Niskanen T."/>
            <person name="Noordeloos M.E."/>
            <person name="Ohm R.A."/>
            <person name="Ortiz-Santana B."/>
            <person name="Ovrebo C."/>
            <person name="Racz N."/>
            <person name="Riley R."/>
            <person name="Savchenko A."/>
            <person name="Shiryaev A."/>
            <person name="Soop K."/>
            <person name="Spirin V."/>
            <person name="Szebenyi C."/>
            <person name="Tomsovsky M."/>
            <person name="Tulloss R.E."/>
            <person name="Uehling J."/>
            <person name="Grigoriev I.V."/>
            <person name="Vagvolgyi C."/>
            <person name="Papp T."/>
            <person name="Martin F.M."/>
            <person name="Miettinen O."/>
            <person name="Hibbett D.S."/>
            <person name="Nagy L.G."/>
        </authorList>
    </citation>
    <scope>NUCLEOTIDE SEQUENCE [LARGE SCALE GENOMIC DNA]</scope>
    <source>
        <strain evidence="2 3">CBS 962.96</strain>
    </source>
</reference>
<evidence type="ECO:0000313" key="2">
    <source>
        <dbReference type="EMBL" id="THV04756.1"/>
    </source>
</evidence>
<evidence type="ECO:0000313" key="3">
    <source>
        <dbReference type="Proteomes" id="UP000297245"/>
    </source>
</evidence>
<keyword evidence="3" id="KW-1185">Reference proteome</keyword>
<dbReference type="EMBL" id="ML179053">
    <property type="protein sequence ID" value="THV04756.1"/>
    <property type="molecule type" value="Genomic_DNA"/>
</dbReference>
<dbReference type="OrthoDB" id="3218262at2759"/>
<feature type="compositionally biased region" description="Low complexity" evidence="1">
    <location>
        <begin position="25"/>
        <end position="45"/>
    </location>
</feature>
<protein>
    <submittedName>
        <fullName evidence="2">Uncharacterized protein</fullName>
    </submittedName>
</protein>
<gene>
    <name evidence="2" type="ORF">K435DRAFT_850602</name>
</gene>
<dbReference type="Proteomes" id="UP000297245">
    <property type="component" value="Unassembled WGS sequence"/>
</dbReference>
<feature type="compositionally biased region" description="Basic and acidic residues" evidence="1">
    <location>
        <begin position="1020"/>
        <end position="1029"/>
    </location>
</feature>
<feature type="region of interest" description="Disordered" evidence="1">
    <location>
        <begin position="362"/>
        <end position="416"/>
    </location>
</feature>
<feature type="compositionally biased region" description="Polar residues" evidence="1">
    <location>
        <begin position="475"/>
        <end position="486"/>
    </location>
</feature>
<feature type="compositionally biased region" description="Polar residues" evidence="1">
    <location>
        <begin position="763"/>
        <end position="793"/>
    </location>
</feature>
<feature type="compositionally biased region" description="Basic and acidic residues" evidence="1">
    <location>
        <begin position="581"/>
        <end position="593"/>
    </location>
</feature>
<evidence type="ECO:0000256" key="1">
    <source>
        <dbReference type="SAM" id="MobiDB-lite"/>
    </source>
</evidence>
<feature type="compositionally biased region" description="Acidic residues" evidence="1">
    <location>
        <begin position="983"/>
        <end position="992"/>
    </location>
</feature>
<name>A0A4V4HI09_DENBC</name>
<proteinExistence type="predicted"/>
<feature type="compositionally biased region" description="Basic and acidic residues" evidence="1">
    <location>
        <begin position="1076"/>
        <end position="1086"/>
    </location>
</feature>
<accession>A0A4V4HI09</accession>
<feature type="compositionally biased region" description="Low complexity" evidence="1">
    <location>
        <begin position="534"/>
        <end position="555"/>
    </location>
</feature>
<feature type="compositionally biased region" description="Low complexity" evidence="1">
    <location>
        <begin position="613"/>
        <end position="626"/>
    </location>
</feature>
<feature type="compositionally biased region" description="Polar residues" evidence="1">
    <location>
        <begin position="825"/>
        <end position="862"/>
    </location>
</feature>
<feature type="region of interest" description="Disordered" evidence="1">
    <location>
        <begin position="1060"/>
        <end position="1102"/>
    </location>
</feature>
<feature type="compositionally biased region" description="Polar residues" evidence="1">
    <location>
        <begin position="445"/>
        <end position="455"/>
    </location>
</feature>